<feature type="region of interest" description="Disordered" evidence="1">
    <location>
        <begin position="121"/>
        <end position="165"/>
    </location>
</feature>
<gene>
    <name evidence="3" type="ORF">HK099_001560</name>
</gene>
<protein>
    <recommendedName>
        <fullName evidence="5">Secreted protein</fullName>
    </recommendedName>
</protein>
<proteinExistence type="predicted"/>
<feature type="chain" id="PRO_5042084078" description="Secreted protein" evidence="2">
    <location>
        <begin position="17"/>
        <end position="234"/>
    </location>
</feature>
<keyword evidence="2" id="KW-0732">Signal</keyword>
<evidence type="ECO:0000256" key="2">
    <source>
        <dbReference type="SAM" id="SignalP"/>
    </source>
</evidence>
<feature type="signal peptide" evidence="2">
    <location>
        <begin position="1"/>
        <end position="16"/>
    </location>
</feature>
<reference evidence="3" key="1">
    <citation type="submission" date="2020-05" db="EMBL/GenBank/DDBJ databases">
        <title>Phylogenomic resolution of chytrid fungi.</title>
        <authorList>
            <person name="Stajich J.E."/>
            <person name="Amses K."/>
            <person name="Simmons R."/>
            <person name="Seto K."/>
            <person name="Myers J."/>
            <person name="Bonds A."/>
            <person name="Quandt C.A."/>
            <person name="Barry K."/>
            <person name="Liu P."/>
            <person name="Grigoriev I."/>
            <person name="Longcore J.E."/>
            <person name="James T.Y."/>
        </authorList>
    </citation>
    <scope>NUCLEOTIDE SEQUENCE</scope>
    <source>
        <strain evidence="3">JEL0476</strain>
    </source>
</reference>
<evidence type="ECO:0008006" key="5">
    <source>
        <dbReference type="Google" id="ProtNLM"/>
    </source>
</evidence>
<organism evidence="3 4">
    <name type="scientific">Clydaea vesicula</name>
    <dbReference type="NCBI Taxonomy" id="447962"/>
    <lineage>
        <taxon>Eukaryota</taxon>
        <taxon>Fungi</taxon>
        <taxon>Fungi incertae sedis</taxon>
        <taxon>Chytridiomycota</taxon>
        <taxon>Chytridiomycota incertae sedis</taxon>
        <taxon>Chytridiomycetes</taxon>
        <taxon>Lobulomycetales</taxon>
        <taxon>Lobulomycetaceae</taxon>
        <taxon>Clydaea</taxon>
    </lineage>
</organism>
<evidence type="ECO:0000313" key="4">
    <source>
        <dbReference type="Proteomes" id="UP001211065"/>
    </source>
</evidence>
<keyword evidence="4" id="KW-1185">Reference proteome</keyword>
<evidence type="ECO:0000313" key="3">
    <source>
        <dbReference type="EMBL" id="KAJ3223079.1"/>
    </source>
</evidence>
<name>A0AAD5Y170_9FUNG</name>
<dbReference type="AlphaFoldDB" id="A0AAD5Y170"/>
<sequence>MHIFLSTVTLAIVVTAQQHASCSDPNSTECEFFTKACPANAKLPAFCTDGSAKILTTAETEAGIFDTCDQMPEMKDCPLPAKPALYKYSRLCIDMPRMGSCKPWVNMCASIGKQSSFCGGIDPIPGSEPVEPKTSEPVDSQPTDPKTSDSKAVETKTTGASETKPPVTTFVSEVTESCDGEKSATASSVYLTATALPTVEVKASTYKEQNLNENGATSLGFKVVLSIAAIFVLI</sequence>
<dbReference type="Proteomes" id="UP001211065">
    <property type="component" value="Unassembled WGS sequence"/>
</dbReference>
<comment type="caution">
    <text evidence="3">The sequence shown here is derived from an EMBL/GenBank/DDBJ whole genome shotgun (WGS) entry which is preliminary data.</text>
</comment>
<accession>A0AAD5Y170</accession>
<dbReference type="EMBL" id="JADGJW010000145">
    <property type="protein sequence ID" value="KAJ3223079.1"/>
    <property type="molecule type" value="Genomic_DNA"/>
</dbReference>
<evidence type="ECO:0000256" key="1">
    <source>
        <dbReference type="SAM" id="MobiDB-lite"/>
    </source>
</evidence>